<dbReference type="PANTHER" id="PTHR30176">
    <property type="entry name" value="FERREDOXIN-TYPE PROTEIN NAPH"/>
    <property type="match status" value="1"/>
</dbReference>
<dbReference type="PANTHER" id="PTHR30176:SF3">
    <property type="entry name" value="FERREDOXIN-TYPE PROTEIN NAPH"/>
    <property type="match status" value="1"/>
</dbReference>
<dbReference type="InterPro" id="IPR017900">
    <property type="entry name" value="4Fe4S_Fe_S_CS"/>
</dbReference>
<keyword evidence="7" id="KW-0472">Membrane</keyword>
<evidence type="ECO:0000256" key="7">
    <source>
        <dbReference type="SAM" id="Phobius"/>
    </source>
</evidence>
<feature type="transmembrane region" description="Helical" evidence="7">
    <location>
        <begin position="134"/>
        <end position="152"/>
    </location>
</feature>
<keyword evidence="10" id="KW-1185">Reference proteome</keyword>
<feature type="transmembrane region" description="Helical" evidence="7">
    <location>
        <begin position="216"/>
        <end position="236"/>
    </location>
</feature>
<keyword evidence="7" id="KW-0812">Transmembrane</keyword>
<feature type="transmembrane region" description="Helical" evidence="7">
    <location>
        <begin position="274"/>
        <end position="299"/>
    </location>
</feature>
<feature type="transmembrane region" description="Helical" evidence="7">
    <location>
        <begin position="6"/>
        <end position="27"/>
    </location>
</feature>
<dbReference type="InterPro" id="IPR051684">
    <property type="entry name" value="Electron_Trans/Redox"/>
</dbReference>
<dbReference type="InterPro" id="IPR017896">
    <property type="entry name" value="4Fe4S_Fe-S-bd"/>
</dbReference>
<keyword evidence="2" id="KW-0004">4Fe-4S</keyword>
<dbReference type="PROSITE" id="PS51379">
    <property type="entry name" value="4FE4S_FER_2"/>
    <property type="match status" value="1"/>
</dbReference>
<reference evidence="9 10" key="1">
    <citation type="submission" date="2019-10" db="EMBL/GenBank/DDBJ databases">
        <title>Sequencing and Assembly of Multiple Reported Metal-Biooxidizing Members of the Extremely Thermoacidophilic Archaeal Family Sulfolobaceae.</title>
        <authorList>
            <person name="Counts J.A."/>
            <person name="Kelly R.M."/>
        </authorList>
    </citation>
    <scope>NUCLEOTIDE SEQUENCE [LARGE SCALE GENOMIC DNA]</scope>
    <source>
        <strain evidence="9 10">DSM 6482</strain>
    </source>
</reference>
<dbReference type="GO" id="GO:0016491">
    <property type="term" value="F:oxidoreductase activity"/>
    <property type="evidence" value="ECO:0007669"/>
    <property type="project" value="UniProtKB-ARBA"/>
</dbReference>
<feature type="transmembrane region" description="Helical" evidence="7">
    <location>
        <begin position="184"/>
        <end position="204"/>
    </location>
</feature>
<organism evidence="9 10">
    <name type="scientific">Sulfuracidifex metallicus DSM 6482 = JCM 9184</name>
    <dbReference type="NCBI Taxonomy" id="523847"/>
    <lineage>
        <taxon>Archaea</taxon>
        <taxon>Thermoproteota</taxon>
        <taxon>Thermoprotei</taxon>
        <taxon>Sulfolobales</taxon>
        <taxon>Sulfolobaceae</taxon>
        <taxon>Sulfuracidifex</taxon>
    </lineage>
</organism>
<evidence type="ECO:0000256" key="3">
    <source>
        <dbReference type="ARBA" id="ARBA00022723"/>
    </source>
</evidence>
<evidence type="ECO:0000256" key="4">
    <source>
        <dbReference type="ARBA" id="ARBA00022982"/>
    </source>
</evidence>
<dbReference type="Proteomes" id="UP000470772">
    <property type="component" value="Unassembled WGS sequence"/>
</dbReference>
<keyword evidence="5" id="KW-0408">Iron</keyword>
<dbReference type="Gene3D" id="3.30.70.20">
    <property type="match status" value="1"/>
</dbReference>
<keyword evidence="3" id="KW-0479">Metal-binding</keyword>
<feature type="transmembrane region" description="Helical" evidence="7">
    <location>
        <begin position="242"/>
        <end position="262"/>
    </location>
</feature>
<evidence type="ECO:0000256" key="2">
    <source>
        <dbReference type="ARBA" id="ARBA00022485"/>
    </source>
</evidence>
<dbReference type="GO" id="GO:0046872">
    <property type="term" value="F:metal ion binding"/>
    <property type="evidence" value="ECO:0007669"/>
    <property type="project" value="UniProtKB-KW"/>
</dbReference>
<comment type="caution">
    <text evidence="9">The sequence shown here is derived from an EMBL/GenBank/DDBJ whole genome shotgun (WGS) entry which is preliminary data.</text>
</comment>
<feature type="transmembrane region" description="Helical" evidence="7">
    <location>
        <begin position="36"/>
        <end position="58"/>
    </location>
</feature>
<evidence type="ECO:0000256" key="1">
    <source>
        <dbReference type="ARBA" id="ARBA00022448"/>
    </source>
</evidence>
<dbReference type="EMBL" id="WGGD01000005">
    <property type="protein sequence ID" value="MUN29173.1"/>
    <property type="molecule type" value="Genomic_DNA"/>
</dbReference>
<feature type="transmembrane region" description="Helical" evidence="7">
    <location>
        <begin position="159"/>
        <end position="178"/>
    </location>
</feature>
<dbReference type="GO" id="GO:0005886">
    <property type="term" value="C:plasma membrane"/>
    <property type="evidence" value="ECO:0007669"/>
    <property type="project" value="TreeGrafter"/>
</dbReference>
<dbReference type="RefSeq" id="WP_156016763.1">
    <property type="nucleotide sequence ID" value="NZ_WGGD01000005.1"/>
</dbReference>
<feature type="domain" description="4Fe-4S ferredoxin-type" evidence="8">
    <location>
        <begin position="601"/>
        <end position="630"/>
    </location>
</feature>
<evidence type="ECO:0000259" key="8">
    <source>
        <dbReference type="PROSITE" id="PS51379"/>
    </source>
</evidence>
<dbReference type="GO" id="GO:0051539">
    <property type="term" value="F:4 iron, 4 sulfur cluster binding"/>
    <property type="evidence" value="ECO:0007669"/>
    <property type="project" value="UniProtKB-KW"/>
</dbReference>
<keyword evidence="4" id="KW-0249">Electron transport</keyword>
<proteinExistence type="predicted"/>
<protein>
    <submittedName>
        <fullName evidence="9">4Fe-4S ferredoxin</fullName>
    </submittedName>
</protein>
<keyword evidence="1" id="KW-0813">Transport</keyword>
<feature type="transmembrane region" description="Helical" evidence="7">
    <location>
        <begin position="417"/>
        <end position="441"/>
    </location>
</feature>
<feature type="transmembrane region" description="Helical" evidence="7">
    <location>
        <begin position="522"/>
        <end position="542"/>
    </location>
</feature>
<name>A0A6A9QTR0_SULME</name>
<feature type="transmembrane region" description="Helical" evidence="7">
    <location>
        <begin position="483"/>
        <end position="502"/>
    </location>
</feature>
<gene>
    <name evidence="9" type="ORF">GC250_06950</name>
</gene>
<feature type="transmembrane region" description="Helical" evidence="7">
    <location>
        <begin position="352"/>
        <end position="372"/>
    </location>
</feature>
<keyword evidence="7" id="KW-1133">Transmembrane helix</keyword>
<feature type="transmembrane region" description="Helical" evidence="7">
    <location>
        <begin position="64"/>
        <end position="82"/>
    </location>
</feature>
<evidence type="ECO:0000256" key="5">
    <source>
        <dbReference type="ARBA" id="ARBA00023004"/>
    </source>
</evidence>
<feature type="transmembrane region" description="Helical" evidence="7">
    <location>
        <begin position="393"/>
        <end position="411"/>
    </location>
</feature>
<keyword evidence="6" id="KW-0411">Iron-sulfur</keyword>
<dbReference type="PROSITE" id="PS00198">
    <property type="entry name" value="4FE4S_FER_1"/>
    <property type="match status" value="1"/>
</dbReference>
<evidence type="ECO:0000313" key="10">
    <source>
        <dbReference type="Proteomes" id="UP000470772"/>
    </source>
</evidence>
<evidence type="ECO:0000256" key="6">
    <source>
        <dbReference type="ARBA" id="ARBA00023014"/>
    </source>
</evidence>
<evidence type="ECO:0000313" key="9">
    <source>
        <dbReference type="EMBL" id="MUN29173.1"/>
    </source>
</evidence>
<dbReference type="AlphaFoldDB" id="A0A6A9QTR0"/>
<dbReference type="SUPFAM" id="SSF54862">
    <property type="entry name" value="4Fe-4S ferredoxins"/>
    <property type="match status" value="1"/>
</dbReference>
<feature type="transmembrane region" description="Helical" evidence="7">
    <location>
        <begin position="94"/>
        <end position="114"/>
    </location>
</feature>
<sequence length="641" mass="73584">MEYQQIAVLAYLTGMMIIDFFILWLLFRSHNASRKAVLFISSIFLYMSTEATDIGYILFYHGSILVEIFTIFISSIPILLSLKVKDKGYWRDDMISSTLLTVTLVLDEVSMGYAYSSAFGPHLNPIVSSVSNPAFGVMMMADAIFFLALNKVKFDVKELALFTFASSMAFMPNVFLAFDKNVWLVSSVFSSLIMIINIITLYLIEIRRASFNAQLLSISLAGLDFFMMLGLSLFVIGDGLMMISLAMIGAMAFYFMLIFHKFSDRKIRIGAGTSLLFVSLINLAELTMGFGESVLGFVVTNSIFSPRHMNSMSSMRSPHNNPLWWMFPLNPLSMINMAEKSANMLHDPLFSIFWASYMLIMTTTMMPFYILMMGGEMLFLVYERYKHAKSSEVRRWALMIIIAMPVFVWLLPYYTNFYIFGMSGMIFPVTVIGFILSMVIMSTASILFGRRAFCNTICMSAHMWTNAYYDKFKAKKNSNFWQYFRWIPFGLMMIFFSWWILGEVGVLRFLRLGMSTLNPLDLFGMFTLNYVWWFFFFMTPVFGTYSCARQGWCGYGTFMGIFNKVLFKVKPNDVKLCETCKEITCEKACPSKITIRDDILKKGFMNRISCIGCADCVEACEYNNLMIQDIRGYIADKKKLK</sequence>
<accession>A0A6A9QTR0</accession>